<accession>A0A6A5RP10</accession>
<feature type="non-terminal residue" evidence="2">
    <location>
        <position position="171"/>
    </location>
</feature>
<name>A0A6A5RP10_9PLEO</name>
<evidence type="ECO:0000313" key="2">
    <source>
        <dbReference type="EMBL" id="KAF1927257.1"/>
    </source>
</evidence>
<sequence length="171" mass="19232">IFPGKVLITSWFHNLPRDWVIEVSPNGWTSNELGIAWLKHFNTHTKDRKVGAHRLLIVDGHESHSSHEFHKHCEEEKIIVLCMPAHSSHLLQPLDVGCFSPLKRAYGDEISGLARYGSKQIKKEAFLPAFKAAFERLITKENICAGFRGAGLVPHNPEAVISKLDVVLRTP</sequence>
<dbReference type="InterPro" id="IPR050863">
    <property type="entry name" value="CenT-Element_Derived"/>
</dbReference>
<evidence type="ECO:0000259" key="1">
    <source>
        <dbReference type="Pfam" id="PF03184"/>
    </source>
</evidence>
<feature type="non-terminal residue" evidence="2">
    <location>
        <position position="1"/>
    </location>
</feature>
<proteinExistence type="predicted"/>
<dbReference type="Proteomes" id="UP000800082">
    <property type="component" value="Unassembled WGS sequence"/>
</dbReference>
<feature type="domain" description="DDE-1" evidence="1">
    <location>
        <begin position="7"/>
        <end position="147"/>
    </location>
</feature>
<dbReference type="EMBL" id="ML978973">
    <property type="protein sequence ID" value="KAF1927257.1"/>
    <property type="molecule type" value="Genomic_DNA"/>
</dbReference>
<gene>
    <name evidence="2" type="ORF">M421DRAFT_28567</name>
</gene>
<dbReference type="RefSeq" id="XP_033447509.1">
    <property type="nucleotide sequence ID" value="XM_033588968.1"/>
</dbReference>
<dbReference type="Pfam" id="PF03184">
    <property type="entry name" value="DDE_1"/>
    <property type="match status" value="1"/>
</dbReference>
<dbReference type="PANTHER" id="PTHR19303:SF74">
    <property type="entry name" value="POGO TRANSPOSABLE ELEMENT WITH KRAB DOMAIN"/>
    <property type="match status" value="1"/>
</dbReference>
<dbReference type="GO" id="GO:0005634">
    <property type="term" value="C:nucleus"/>
    <property type="evidence" value="ECO:0007669"/>
    <property type="project" value="TreeGrafter"/>
</dbReference>
<dbReference type="OrthoDB" id="5425161at2759"/>
<dbReference type="InterPro" id="IPR004875">
    <property type="entry name" value="DDE_SF_endonuclease_dom"/>
</dbReference>
<dbReference type="AlphaFoldDB" id="A0A6A5RP10"/>
<keyword evidence="3" id="KW-1185">Reference proteome</keyword>
<protein>
    <submittedName>
        <fullName evidence="2">CENP-B protein</fullName>
    </submittedName>
</protein>
<evidence type="ECO:0000313" key="3">
    <source>
        <dbReference type="Proteomes" id="UP000800082"/>
    </source>
</evidence>
<dbReference type="GO" id="GO:0003677">
    <property type="term" value="F:DNA binding"/>
    <property type="evidence" value="ECO:0007669"/>
    <property type="project" value="TreeGrafter"/>
</dbReference>
<organism evidence="2 3">
    <name type="scientific">Didymella exigua CBS 183.55</name>
    <dbReference type="NCBI Taxonomy" id="1150837"/>
    <lineage>
        <taxon>Eukaryota</taxon>
        <taxon>Fungi</taxon>
        <taxon>Dikarya</taxon>
        <taxon>Ascomycota</taxon>
        <taxon>Pezizomycotina</taxon>
        <taxon>Dothideomycetes</taxon>
        <taxon>Pleosporomycetidae</taxon>
        <taxon>Pleosporales</taxon>
        <taxon>Pleosporineae</taxon>
        <taxon>Didymellaceae</taxon>
        <taxon>Didymella</taxon>
    </lineage>
</organism>
<dbReference type="PANTHER" id="PTHR19303">
    <property type="entry name" value="TRANSPOSON"/>
    <property type="match status" value="1"/>
</dbReference>
<reference evidence="2" key="1">
    <citation type="journal article" date="2020" name="Stud. Mycol.">
        <title>101 Dothideomycetes genomes: a test case for predicting lifestyles and emergence of pathogens.</title>
        <authorList>
            <person name="Haridas S."/>
            <person name="Albert R."/>
            <person name="Binder M."/>
            <person name="Bloem J."/>
            <person name="Labutti K."/>
            <person name="Salamov A."/>
            <person name="Andreopoulos B."/>
            <person name="Baker S."/>
            <person name="Barry K."/>
            <person name="Bills G."/>
            <person name="Bluhm B."/>
            <person name="Cannon C."/>
            <person name="Castanera R."/>
            <person name="Culley D."/>
            <person name="Daum C."/>
            <person name="Ezra D."/>
            <person name="Gonzalez J."/>
            <person name="Henrissat B."/>
            <person name="Kuo A."/>
            <person name="Liang C."/>
            <person name="Lipzen A."/>
            <person name="Lutzoni F."/>
            <person name="Magnuson J."/>
            <person name="Mondo S."/>
            <person name="Nolan M."/>
            <person name="Ohm R."/>
            <person name="Pangilinan J."/>
            <person name="Park H.-J."/>
            <person name="Ramirez L."/>
            <person name="Alfaro M."/>
            <person name="Sun H."/>
            <person name="Tritt A."/>
            <person name="Yoshinaga Y."/>
            <person name="Zwiers L.-H."/>
            <person name="Turgeon B."/>
            <person name="Goodwin S."/>
            <person name="Spatafora J."/>
            <person name="Crous P."/>
            <person name="Grigoriev I."/>
        </authorList>
    </citation>
    <scope>NUCLEOTIDE SEQUENCE</scope>
    <source>
        <strain evidence="2">CBS 183.55</strain>
    </source>
</reference>
<dbReference type="GeneID" id="54346615"/>